<dbReference type="Pfam" id="PF01402">
    <property type="entry name" value="RHH_1"/>
    <property type="match status" value="1"/>
</dbReference>
<dbReference type="InterPro" id="IPR002145">
    <property type="entry name" value="CopG"/>
</dbReference>
<evidence type="ECO:0000313" key="2">
    <source>
        <dbReference type="EMBL" id="QSQ19822.1"/>
    </source>
</evidence>
<dbReference type="InterPro" id="IPR013321">
    <property type="entry name" value="Arc_rbn_hlx_hlx"/>
</dbReference>
<proteinExistence type="predicted"/>
<organism evidence="2 3">
    <name type="scientific">Pyxidicoccus parkwayensis</name>
    <dbReference type="NCBI Taxonomy" id="2813578"/>
    <lineage>
        <taxon>Bacteria</taxon>
        <taxon>Pseudomonadati</taxon>
        <taxon>Myxococcota</taxon>
        <taxon>Myxococcia</taxon>
        <taxon>Myxococcales</taxon>
        <taxon>Cystobacterineae</taxon>
        <taxon>Myxococcaceae</taxon>
        <taxon>Pyxidicoccus</taxon>
    </lineage>
</organism>
<dbReference type="Gene3D" id="1.10.1220.10">
    <property type="entry name" value="Met repressor-like"/>
    <property type="match status" value="1"/>
</dbReference>
<dbReference type="RefSeq" id="WP_206721404.1">
    <property type="nucleotide sequence ID" value="NZ_CP071090.1"/>
</dbReference>
<keyword evidence="3" id="KW-1185">Reference proteome</keyword>
<accession>A0ABX7NQM5</accession>
<evidence type="ECO:0000259" key="1">
    <source>
        <dbReference type="Pfam" id="PF01402"/>
    </source>
</evidence>
<sequence>MKRFNLELGDKTLQAIEELQDKTGRNSKADVIRDALALYEYLVRQASEQQKSLFLGSTQDDAVPLLVTSIEEAKRRTGDAKA</sequence>
<dbReference type="SUPFAM" id="SSF47598">
    <property type="entry name" value="Ribbon-helix-helix"/>
    <property type="match status" value="1"/>
</dbReference>
<dbReference type="InterPro" id="IPR010985">
    <property type="entry name" value="Ribbon_hlx_hlx"/>
</dbReference>
<feature type="domain" description="Ribbon-helix-helix protein CopG" evidence="1">
    <location>
        <begin position="2"/>
        <end position="40"/>
    </location>
</feature>
<gene>
    <name evidence="2" type="ORF">JY651_31635</name>
</gene>
<evidence type="ECO:0000313" key="3">
    <source>
        <dbReference type="Proteomes" id="UP000662747"/>
    </source>
</evidence>
<dbReference type="Proteomes" id="UP000662747">
    <property type="component" value="Chromosome"/>
</dbReference>
<protein>
    <submittedName>
        <fullName evidence="2">Ribbon-helix-helix protein, CopG family</fullName>
    </submittedName>
</protein>
<name>A0ABX7NQM5_9BACT</name>
<dbReference type="EMBL" id="CP071090">
    <property type="protein sequence ID" value="QSQ19822.1"/>
    <property type="molecule type" value="Genomic_DNA"/>
</dbReference>
<reference evidence="2 3" key="1">
    <citation type="submission" date="2021-02" db="EMBL/GenBank/DDBJ databases">
        <title>De Novo genome assembly of isolated myxobacteria.</title>
        <authorList>
            <person name="Stevens D.C."/>
        </authorList>
    </citation>
    <scope>NUCLEOTIDE SEQUENCE [LARGE SCALE GENOMIC DNA]</scope>
    <source>
        <strain evidence="3">SCPEA02</strain>
    </source>
</reference>